<feature type="domain" description="Fibronectin type-III" evidence="11">
    <location>
        <begin position="61"/>
        <end position="154"/>
    </location>
</feature>
<evidence type="ECO:0000256" key="5">
    <source>
        <dbReference type="ARBA" id="ARBA00022737"/>
    </source>
</evidence>
<comment type="similarity">
    <text evidence="2">Belongs to the type I cytokine receptor family. Type 2 subfamily.</text>
</comment>
<protein>
    <recommendedName>
        <fullName evidence="11">Fibronectin type-III domain-containing protein</fullName>
    </recommendedName>
</protein>
<evidence type="ECO:0000313" key="13">
    <source>
        <dbReference type="Proteomes" id="UP000770717"/>
    </source>
</evidence>
<evidence type="ECO:0000256" key="7">
    <source>
        <dbReference type="ARBA" id="ARBA00023136"/>
    </source>
</evidence>
<gene>
    <name evidence="12" type="ORF">GDO78_007961</name>
</gene>
<name>A0A8J6KGR0_ELECQ</name>
<feature type="transmembrane region" description="Helical" evidence="10">
    <location>
        <begin position="364"/>
        <end position="388"/>
    </location>
</feature>
<dbReference type="InterPro" id="IPR003961">
    <property type="entry name" value="FN3_dom"/>
</dbReference>
<dbReference type="PROSITE" id="PS50853">
    <property type="entry name" value="FN3"/>
    <property type="match status" value="3"/>
</dbReference>
<evidence type="ECO:0000256" key="8">
    <source>
        <dbReference type="ARBA" id="ARBA00023170"/>
    </source>
</evidence>
<dbReference type="InterPro" id="IPR052672">
    <property type="entry name" value="Type1_Cytokine_Rcpt_Type2"/>
</dbReference>
<accession>A0A8J6KGR0</accession>
<evidence type="ECO:0000256" key="10">
    <source>
        <dbReference type="SAM" id="Phobius"/>
    </source>
</evidence>
<evidence type="ECO:0000256" key="2">
    <source>
        <dbReference type="ARBA" id="ARBA00008921"/>
    </source>
</evidence>
<evidence type="ECO:0000256" key="9">
    <source>
        <dbReference type="ARBA" id="ARBA00023180"/>
    </source>
</evidence>
<evidence type="ECO:0000256" key="3">
    <source>
        <dbReference type="ARBA" id="ARBA00022692"/>
    </source>
</evidence>
<keyword evidence="9" id="KW-0325">Glycoprotein</keyword>
<dbReference type="PANTHER" id="PTHR48423:SF1">
    <property type="entry name" value="INTERLEUKIN-27 RECEPTOR SUBUNIT ALPHA"/>
    <property type="match status" value="1"/>
</dbReference>
<evidence type="ECO:0000256" key="6">
    <source>
        <dbReference type="ARBA" id="ARBA00022989"/>
    </source>
</evidence>
<dbReference type="Gene3D" id="2.60.40.10">
    <property type="entry name" value="Immunoglobulins"/>
    <property type="match status" value="4"/>
</dbReference>
<dbReference type="AlphaFoldDB" id="A0A8J6KGR0"/>
<keyword evidence="4" id="KW-0732">Signal</keyword>
<evidence type="ECO:0000313" key="12">
    <source>
        <dbReference type="EMBL" id="KAG9488434.1"/>
    </source>
</evidence>
<dbReference type="InterPro" id="IPR013783">
    <property type="entry name" value="Ig-like_fold"/>
</dbReference>
<keyword evidence="5" id="KW-0677">Repeat</keyword>
<keyword evidence="6 10" id="KW-1133">Transmembrane helix</keyword>
<evidence type="ECO:0000256" key="1">
    <source>
        <dbReference type="ARBA" id="ARBA00004479"/>
    </source>
</evidence>
<keyword evidence="13" id="KW-1185">Reference proteome</keyword>
<keyword evidence="3 10" id="KW-0812">Transmembrane</keyword>
<keyword evidence="7 10" id="KW-0472">Membrane</keyword>
<sequence length="581" mass="65304">MTSRGKQSTGIYNVRLGGLEPYTLYNLTVRCMAVSSLAGWSNWSHLLVTTLEDAPAGTLDVWRHIEESDGEQRIVTLYWKPSSLFRTNGNLSHYNIKFWALEGGPVGSENISSSVNSSRISMGIRAYSISVTAHNKAGGSLPAELRIPATAAPGTEQITAKRTYGKDGGIYITWSQKANAHGYVVEWCAAPGSPHCDLQWRKYNSSVRSDVIKSRVFRPEVRYDFRIYGSMKDGERLLEKMVGYTQEGVCSMKPNVRINELRPRSVSLDWWPYSTDKCLKGFLTGYNIYVKDTEGDCKLSKSDRHIQQGGVILCRFHIGNPNKTQITINELKPNGEYEVAVVALTGGGETPKEYIKARIPTDDAAALLSIIVPIIMVLVLALVLLFLGCWKRTWLKRMCLPDIPDPNKSKIFSFNRLEGSLNRTILPTLNCEPQMVDIVSFHEHGQAKTLREVNDSPEHQLHKTDSRIRIEVEDYFSKGYVPFDNEKSMYLSMDDPTYKLQDLPHQAFFNQTYTYTSNCISDNVPGYKPQTDIAQLHCPPYDVPKSRLDDDDTAICLKSPGYYSEPISPTSVDSTAFMLVN</sequence>
<reference evidence="12" key="1">
    <citation type="thesis" date="2020" institute="ProQuest LLC" country="789 East Eisenhower Parkway, Ann Arbor, MI, USA">
        <title>Comparative Genomics and Chromosome Evolution.</title>
        <authorList>
            <person name="Mudd A.B."/>
        </authorList>
    </citation>
    <scope>NUCLEOTIDE SEQUENCE</scope>
    <source>
        <strain evidence="12">HN-11 Male</strain>
        <tissue evidence="12">Kidney and liver</tissue>
    </source>
</reference>
<dbReference type="Pfam" id="PF00041">
    <property type="entry name" value="fn3"/>
    <property type="match status" value="1"/>
</dbReference>
<proteinExistence type="inferred from homology"/>
<dbReference type="SUPFAM" id="SSF49265">
    <property type="entry name" value="Fibronectin type III"/>
    <property type="match status" value="2"/>
</dbReference>
<evidence type="ECO:0000256" key="4">
    <source>
        <dbReference type="ARBA" id="ARBA00022729"/>
    </source>
</evidence>
<dbReference type="InterPro" id="IPR036116">
    <property type="entry name" value="FN3_sf"/>
</dbReference>
<keyword evidence="8" id="KW-0675">Receptor</keyword>
<dbReference type="GO" id="GO:0005886">
    <property type="term" value="C:plasma membrane"/>
    <property type="evidence" value="ECO:0007669"/>
    <property type="project" value="UniProtKB-ARBA"/>
</dbReference>
<feature type="domain" description="Fibronectin type-III" evidence="11">
    <location>
        <begin position="252"/>
        <end position="364"/>
    </location>
</feature>
<dbReference type="PANTHER" id="PTHR48423">
    <property type="entry name" value="INTERLEUKIN-27 RECEPTOR SUBUNIT ALPHA"/>
    <property type="match status" value="1"/>
</dbReference>
<dbReference type="Proteomes" id="UP000770717">
    <property type="component" value="Unassembled WGS sequence"/>
</dbReference>
<dbReference type="CDD" id="cd00063">
    <property type="entry name" value="FN3"/>
    <property type="match status" value="1"/>
</dbReference>
<comment type="subcellular location">
    <subcellularLocation>
        <location evidence="1">Membrane</location>
        <topology evidence="1">Single-pass type I membrane protein</topology>
    </subcellularLocation>
</comment>
<organism evidence="12 13">
    <name type="scientific">Eleutherodactylus coqui</name>
    <name type="common">Puerto Rican coqui</name>
    <dbReference type="NCBI Taxonomy" id="57060"/>
    <lineage>
        <taxon>Eukaryota</taxon>
        <taxon>Metazoa</taxon>
        <taxon>Chordata</taxon>
        <taxon>Craniata</taxon>
        <taxon>Vertebrata</taxon>
        <taxon>Euteleostomi</taxon>
        <taxon>Amphibia</taxon>
        <taxon>Batrachia</taxon>
        <taxon>Anura</taxon>
        <taxon>Neobatrachia</taxon>
        <taxon>Hyloidea</taxon>
        <taxon>Eleutherodactylidae</taxon>
        <taxon>Eleutherodactylinae</taxon>
        <taxon>Eleutherodactylus</taxon>
        <taxon>Eleutherodactylus</taxon>
    </lineage>
</organism>
<feature type="domain" description="Fibronectin type-III" evidence="11">
    <location>
        <begin position="1"/>
        <end position="53"/>
    </location>
</feature>
<dbReference type="OrthoDB" id="9895304at2759"/>
<evidence type="ECO:0000259" key="11">
    <source>
        <dbReference type="PROSITE" id="PS50853"/>
    </source>
</evidence>
<dbReference type="EMBL" id="WNTK01000003">
    <property type="protein sequence ID" value="KAG9488434.1"/>
    <property type="molecule type" value="Genomic_DNA"/>
</dbReference>
<comment type="caution">
    <text evidence="12">The sequence shown here is derived from an EMBL/GenBank/DDBJ whole genome shotgun (WGS) entry which is preliminary data.</text>
</comment>